<evidence type="ECO:0000313" key="1">
    <source>
        <dbReference type="EMBL" id="MCD7449358.1"/>
    </source>
</evidence>
<gene>
    <name evidence="1" type="ORF">HAX54_051547</name>
</gene>
<proteinExistence type="predicted"/>
<reference evidence="1 2" key="1">
    <citation type="journal article" date="2021" name="BMC Genomics">
        <title>Datura genome reveals duplications of psychoactive alkaloid biosynthetic genes and high mutation rate following tissue culture.</title>
        <authorList>
            <person name="Rajewski A."/>
            <person name="Carter-House D."/>
            <person name="Stajich J."/>
            <person name="Litt A."/>
        </authorList>
    </citation>
    <scope>NUCLEOTIDE SEQUENCE [LARGE SCALE GENOMIC DNA]</scope>
    <source>
        <strain evidence="1">AR-01</strain>
    </source>
</reference>
<comment type="caution">
    <text evidence="1">The sequence shown here is derived from an EMBL/GenBank/DDBJ whole genome shotgun (WGS) entry which is preliminary data.</text>
</comment>
<feature type="non-terminal residue" evidence="1">
    <location>
        <position position="1"/>
    </location>
</feature>
<accession>A0ABS8RRB8</accession>
<keyword evidence="2" id="KW-1185">Reference proteome</keyword>
<protein>
    <submittedName>
        <fullName evidence="1">Uncharacterized protein</fullName>
    </submittedName>
</protein>
<dbReference type="SUPFAM" id="SSF56281">
    <property type="entry name" value="Metallo-hydrolase/oxidoreductase"/>
    <property type="match status" value="1"/>
</dbReference>
<dbReference type="PANTHER" id="PTHR42773:SF1">
    <property type="entry name" value="METALLO-BETA-LACTAMASE FAMILY PROTEIN"/>
    <property type="match status" value="1"/>
</dbReference>
<sequence length="54" mass="5766">GVYHCGYHSDKSFGAASYLIVRAEGNILVDSDDVADHEKWSNHLGCEPSSSLAG</sequence>
<dbReference type="Proteomes" id="UP000823775">
    <property type="component" value="Unassembled WGS sequence"/>
</dbReference>
<name>A0ABS8RRB8_DATST</name>
<dbReference type="EMBL" id="JACEIK010000092">
    <property type="protein sequence ID" value="MCD7449358.1"/>
    <property type="molecule type" value="Genomic_DNA"/>
</dbReference>
<feature type="non-terminal residue" evidence="1">
    <location>
        <position position="54"/>
    </location>
</feature>
<dbReference type="PANTHER" id="PTHR42773">
    <property type="entry name" value="METALLO-BETA-LACTAMASE-RELATED"/>
    <property type="match status" value="1"/>
</dbReference>
<evidence type="ECO:0000313" key="2">
    <source>
        <dbReference type="Proteomes" id="UP000823775"/>
    </source>
</evidence>
<organism evidence="1 2">
    <name type="scientific">Datura stramonium</name>
    <name type="common">Jimsonweed</name>
    <name type="synonym">Common thornapple</name>
    <dbReference type="NCBI Taxonomy" id="4076"/>
    <lineage>
        <taxon>Eukaryota</taxon>
        <taxon>Viridiplantae</taxon>
        <taxon>Streptophyta</taxon>
        <taxon>Embryophyta</taxon>
        <taxon>Tracheophyta</taxon>
        <taxon>Spermatophyta</taxon>
        <taxon>Magnoliopsida</taxon>
        <taxon>eudicotyledons</taxon>
        <taxon>Gunneridae</taxon>
        <taxon>Pentapetalae</taxon>
        <taxon>asterids</taxon>
        <taxon>lamiids</taxon>
        <taxon>Solanales</taxon>
        <taxon>Solanaceae</taxon>
        <taxon>Solanoideae</taxon>
        <taxon>Datureae</taxon>
        <taxon>Datura</taxon>
    </lineage>
</organism>
<dbReference type="InterPro" id="IPR036866">
    <property type="entry name" value="RibonucZ/Hydroxyglut_hydro"/>
</dbReference>